<dbReference type="GO" id="GO:0050660">
    <property type="term" value="F:flavin adenine dinucleotide binding"/>
    <property type="evidence" value="ECO:0007669"/>
    <property type="project" value="InterPro"/>
</dbReference>
<comment type="catalytic activity">
    <reaction evidence="6">
        <text>a 2,3-saturated acyl-CoA + A = a 2,3-dehydroacyl-CoA + AH2</text>
        <dbReference type="Rhea" id="RHEA:48608"/>
        <dbReference type="ChEBI" id="CHEBI:13193"/>
        <dbReference type="ChEBI" id="CHEBI:17499"/>
        <dbReference type="ChEBI" id="CHEBI:60015"/>
        <dbReference type="ChEBI" id="CHEBI:65111"/>
    </reaction>
</comment>
<dbReference type="InterPro" id="IPR046373">
    <property type="entry name" value="Acyl-CoA_Oxase/DH_mid-dom_sf"/>
</dbReference>
<evidence type="ECO:0000256" key="6">
    <source>
        <dbReference type="ARBA" id="ARBA00052546"/>
    </source>
</evidence>
<keyword evidence="3 7" id="KW-0285">Flavoprotein</keyword>
<evidence type="ECO:0000313" key="11">
    <source>
        <dbReference type="EMBL" id="QIS17429.1"/>
    </source>
</evidence>
<dbReference type="InterPro" id="IPR013786">
    <property type="entry name" value="AcylCoA_DH/ox_N"/>
</dbReference>
<dbReference type="Gene3D" id="1.10.540.10">
    <property type="entry name" value="Acyl-CoA dehydrogenase/oxidase, N-terminal domain"/>
    <property type="match status" value="1"/>
</dbReference>
<evidence type="ECO:0000313" key="12">
    <source>
        <dbReference type="Proteomes" id="UP000500953"/>
    </source>
</evidence>
<dbReference type="PANTHER" id="PTHR43292">
    <property type="entry name" value="ACYL-COA DEHYDROGENASE"/>
    <property type="match status" value="1"/>
</dbReference>
<evidence type="ECO:0000259" key="10">
    <source>
        <dbReference type="Pfam" id="PF02771"/>
    </source>
</evidence>
<protein>
    <submittedName>
        <fullName evidence="11">Acyl-CoA dehydrogenase</fullName>
    </submittedName>
</protein>
<evidence type="ECO:0000256" key="7">
    <source>
        <dbReference type="RuleBase" id="RU362125"/>
    </source>
</evidence>
<accession>A0A6G9YVR1</accession>
<dbReference type="GO" id="GO:0005886">
    <property type="term" value="C:plasma membrane"/>
    <property type="evidence" value="ECO:0007669"/>
    <property type="project" value="TreeGrafter"/>
</dbReference>
<dbReference type="Pfam" id="PF00441">
    <property type="entry name" value="Acyl-CoA_dh_1"/>
    <property type="match status" value="1"/>
</dbReference>
<dbReference type="PANTHER" id="PTHR43292:SF3">
    <property type="entry name" value="ACYL-COA DEHYDROGENASE FADE29"/>
    <property type="match status" value="1"/>
</dbReference>
<organism evidence="11 12">
    <name type="scientific">Nocardia terpenica</name>
    <dbReference type="NCBI Taxonomy" id="455432"/>
    <lineage>
        <taxon>Bacteria</taxon>
        <taxon>Bacillati</taxon>
        <taxon>Actinomycetota</taxon>
        <taxon>Actinomycetes</taxon>
        <taxon>Mycobacteriales</taxon>
        <taxon>Nocardiaceae</taxon>
        <taxon>Nocardia</taxon>
    </lineage>
</organism>
<dbReference type="EMBL" id="CP046173">
    <property type="protein sequence ID" value="QIS17429.1"/>
    <property type="molecule type" value="Genomic_DNA"/>
</dbReference>
<dbReference type="RefSeq" id="WP_167484830.1">
    <property type="nucleotide sequence ID" value="NZ_CP046173.1"/>
</dbReference>
<evidence type="ECO:0000256" key="1">
    <source>
        <dbReference type="ARBA" id="ARBA00001974"/>
    </source>
</evidence>
<dbReference type="SUPFAM" id="SSF47203">
    <property type="entry name" value="Acyl-CoA dehydrogenase C-terminal domain-like"/>
    <property type="match status" value="1"/>
</dbReference>
<dbReference type="Pfam" id="PF02770">
    <property type="entry name" value="Acyl-CoA_dh_M"/>
    <property type="match status" value="1"/>
</dbReference>
<dbReference type="Gene3D" id="1.20.140.10">
    <property type="entry name" value="Butyryl-CoA Dehydrogenase, subunit A, domain 3"/>
    <property type="match status" value="1"/>
</dbReference>
<evidence type="ECO:0000259" key="8">
    <source>
        <dbReference type="Pfam" id="PF00441"/>
    </source>
</evidence>
<name>A0A6G9YVR1_9NOCA</name>
<proteinExistence type="inferred from homology"/>
<dbReference type="InterPro" id="IPR009075">
    <property type="entry name" value="AcylCo_DH/oxidase_C"/>
</dbReference>
<dbReference type="InterPro" id="IPR006091">
    <property type="entry name" value="Acyl-CoA_Oxase/DH_mid-dom"/>
</dbReference>
<dbReference type="Pfam" id="PF02771">
    <property type="entry name" value="Acyl-CoA_dh_N"/>
    <property type="match status" value="1"/>
</dbReference>
<evidence type="ECO:0000259" key="9">
    <source>
        <dbReference type="Pfam" id="PF02770"/>
    </source>
</evidence>
<dbReference type="Proteomes" id="UP000500953">
    <property type="component" value="Chromosome"/>
</dbReference>
<evidence type="ECO:0000256" key="3">
    <source>
        <dbReference type="ARBA" id="ARBA00022630"/>
    </source>
</evidence>
<comment type="similarity">
    <text evidence="2 7">Belongs to the acyl-CoA dehydrogenase family.</text>
</comment>
<dbReference type="GO" id="GO:0016627">
    <property type="term" value="F:oxidoreductase activity, acting on the CH-CH group of donors"/>
    <property type="evidence" value="ECO:0007669"/>
    <property type="project" value="InterPro"/>
</dbReference>
<gene>
    <name evidence="11" type="ORF">F6W96_03015</name>
</gene>
<keyword evidence="5 7" id="KW-0560">Oxidoreductase</keyword>
<comment type="cofactor">
    <cofactor evidence="1 7">
        <name>FAD</name>
        <dbReference type="ChEBI" id="CHEBI:57692"/>
    </cofactor>
</comment>
<dbReference type="InterPro" id="IPR036250">
    <property type="entry name" value="AcylCo_DH-like_C"/>
</dbReference>
<evidence type="ECO:0000256" key="2">
    <source>
        <dbReference type="ARBA" id="ARBA00009347"/>
    </source>
</evidence>
<dbReference type="SUPFAM" id="SSF56645">
    <property type="entry name" value="Acyl-CoA dehydrogenase NM domain-like"/>
    <property type="match status" value="1"/>
</dbReference>
<evidence type="ECO:0000256" key="5">
    <source>
        <dbReference type="ARBA" id="ARBA00023002"/>
    </source>
</evidence>
<dbReference type="InterPro" id="IPR052161">
    <property type="entry name" value="Mycobact_Acyl-CoA_DH"/>
</dbReference>
<dbReference type="Gene3D" id="2.40.110.10">
    <property type="entry name" value="Butyryl-CoA Dehydrogenase, subunit A, domain 2"/>
    <property type="match status" value="1"/>
</dbReference>
<feature type="domain" description="Acyl-CoA dehydrogenase/oxidase C-terminal" evidence="8">
    <location>
        <begin position="231"/>
        <end position="389"/>
    </location>
</feature>
<sequence>MRIAYTPEQERLRAELREYFAGLITPERRAALSAQTGEYGHGDVYREVVRDMGRDGWLALGWPKEFGGQDRPMLDQLIFTDEAAIAGAPVPFLTINSVAPTIMHYGSPEQKAHFLPKIAAGELHFSIGYSEPGAGTDLASLRTTAVRDGDDWIINGQKMWTSLIQYADYVWLAARTDPNAKKHKGISMFIVPTTAAGFSWTPVHTMAGPDTSATYYQDVRVPGTALVGPENGGWPLVTNQLNHERVALTSAAPLALALSQTVDWARDSKDSTGARVIDAEWVRLNLARVHAKVEYLKLLNWEIAASADAGGDAAPRPWDASTCKVLGTELATEAYRLLMEVLGPQAYLRQDSPGAALRGRLERMHRACLILTFGGGTNEVQRDIIAMTALKQPAAAR</sequence>
<dbReference type="InterPro" id="IPR037069">
    <property type="entry name" value="AcylCoA_DH/ox_N_sf"/>
</dbReference>
<feature type="domain" description="Acyl-CoA dehydrogenase/oxidase N-terminal" evidence="10">
    <location>
        <begin position="6"/>
        <end position="122"/>
    </location>
</feature>
<dbReference type="FunFam" id="2.40.110.10:FF:000002">
    <property type="entry name" value="Acyl-CoA dehydrogenase fadE12"/>
    <property type="match status" value="1"/>
</dbReference>
<dbReference type="AlphaFoldDB" id="A0A6G9YVR1"/>
<feature type="domain" description="Acyl-CoA oxidase/dehydrogenase middle" evidence="9">
    <location>
        <begin position="127"/>
        <end position="214"/>
    </location>
</feature>
<dbReference type="InterPro" id="IPR009100">
    <property type="entry name" value="AcylCoA_DH/oxidase_NM_dom_sf"/>
</dbReference>
<evidence type="ECO:0000256" key="4">
    <source>
        <dbReference type="ARBA" id="ARBA00022827"/>
    </source>
</evidence>
<keyword evidence="4 7" id="KW-0274">FAD</keyword>
<reference evidence="11 12" key="1">
    <citation type="journal article" date="2019" name="ACS Chem. Biol.">
        <title>Identification and Mobilization of a Cryptic Antibiotic Biosynthesis Gene Locus from a Human-Pathogenic Nocardia Isolate.</title>
        <authorList>
            <person name="Herisse M."/>
            <person name="Ishida K."/>
            <person name="Porter J.L."/>
            <person name="Howden B."/>
            <person name="Hertweck C."/>
            <person name="Stinear T.P."/>
            <person name="Pidot S.J."/>
        </authorList>
    </citation>
    <scope>NUCLEOTIDE SEQUENCE [LARGE SCALE GENOMIC DNA]</scope>
    <source>
        <strain evidence="11 12">AUSMDU00012715</strain>
    </source>
</reference>